<accession>Q8LH02</accession>
<evidence type="ECO:0000256" key="1">
    <source>
        <dbReference type="SAM" id="MobiDB-lite"/>
    </source>
</evidence>
<reference evidence="3" key="2">
    <citation type="journal article" date="2008" name="Nucleic Acids Res.">
        <title>The rice annotation project database (RAP-DB): 2008 update.</title>
        <authorList>
            <consortium name="The rice annotation project (RAP)"/>
        </authorList>
    </citation>
    <scope>GENOME REANNOTATION</scope>
    <source>
        <strain evidence="3">cv. Nipponbare</strain>
    </source>
</reference>
<feature type="region of interest" description="Disordered" evidence="1">
    <location>
        <begin position="1"/>
        <end position="73"/>
    </location>
</feature>
<sequence>MGGRRRGASSPALGRGRGRRRVAGVLFGSSRTRRLHQRARRRREARSAAARRQQRRGGGGREMPRENEIGRLGLGFIDGKEAVWEGEPT</sequence>
<evidence type="ECO:0000313" key="2">
    <source>
        <dbReference type="EMBL" id="BAC10395.1"/>
    </source>
</evidence>
<evidence type="ECO:0000313" key="3">
    <source>
        <dbReference type="Proteomes" id="UP000000763"/>
    </source>
</evidence>
<name>Q8LH02_ORYSJ</name>
<gene>
    <name evidence="2" type="primary">P0446F04.111</name>
</gene>
<dbReference type="AlphaFoldDB" id="Q8LH02"/>
<proteinExistence type="predicted"/>
<feature type="compositionally biased region" description="Basic residues" evidence="1">
    <location>
        <begin position="31"/>
        <end position="44"/>
    </location>
</feature>
<protein>
    <submittedName>
        <fullName evidence="2">Uncharacterized protein</fullName>
    </submittedName>
</protein>
<dbReference type="Proteomes" id="UP000000763">
    <property type="component" value="Chromosome 7"/>
</dbReference>
<reference evidence="3" key="1">
    <citation type="journal article" date="2005" name="Nature">
        <title>The map-based sequence of the rice genome.</title>
        <authorList>
            <consortium name="International rice genome sequencing project (IRGSP)"/>
            <person name="Matsumoto T."/>
            <person name="Wu J."/>
            <person name="Kanamori H."/>
            <person name="Katayose Y."/>
            <person name="Fujisawa M."/>
            <person name="Namiki N."/>
            <person name="Mizuno H."/>
            <person name="Yamamoto K."/>
            <person name="Antonio B.A."/>
            <person name="Baba T."/>
            <person name="Sakata K."/>
            <person name="Nagamura Y."/>
            <person name="Aoki H."/>
            <person name="Arikawa K."/>
            <person name="Arita K."/>
            <person name="Bito T."/>
            <person name="Chiden Y."/>
            <person name="Fujitsuka N."/>
            <person name="Fukunaka R."/>
            <person name="Hamada M."/>
            <person name="Harada C."/>
            <person name="Hayashi A."/>
            <person name="Hijishita S."/>
            <person name="Honda M."/>
            <person name="Hosokawa S."/>
            <person name="Ichikawa Y."/>
            <person name="Idonuma A."/>
            <person name="Iijima M."/>
            <person name="Ikeda M."/>
            <person name="Ikeno M."/>
            <person name="Ito K."/>
            <person name="Ito S."/>
            <person name="Ito T."/>
            <person name="Ito Y."/>
            <person name="Ito Y."/>
            <person name="Iwabuchi A."/>
            <person name="Kamiya K."/>
            <person name="Karasawa W."/>
            <person name="Kurita K."/>
            <person name="Katagiri S."/>
            <person name="Kikuta A."/>
            <person name="Kobayashi H."/>
            <person name="Kobayashi N."/>
            <person name="Machita K."/>
            <person name="Maehara T."/>
            <person name="Masukawa M."/>
            <person name="Mizubayashi T."/>
            <person name="Mukai Y."/>
            <person name="Nagasaki H."/>
            <person name="Nagata Y."/>
            <person name="Naito S."/>
            <person name="Nakashima M."/>
            <person name="Nakama Y."/>
            <person name="Nakamichi Y."/>
            <person name="Nakamura M."/>
            <person name="Meguro A."/>
            <person name="Negishi M."/>
            <person name="Ohta I."/>
            <person name="Ohta T."/>
            <person name="Okamoto M."/>
            <person name="Ono N."/>
            <person name="Saji S."/>
            <person name="Sakaguchi M."/>
            <person name="Sakai K."/>
            <person name="Shibata M."/>
            <person name="Shimokawa T."/>
            <person name="Song J."/>
            <person name="Takazaki Y."/>
            <person name="Terasawa K."/>
            <person name="Tsugane M."/>
            <person name="Tsuji K."/>
            <person name="Ueda S."/>
            <person name="Waki K."/>
            <person name="Yamagata H."/>
            <person name="Yamamoto M."/>
            <person name="Yamamoto S."/>
            <person name="Yamane H."/>
            <person name="Yoshiki S."/>
            <person name="Yoshihara R."/>
            <person name="Yukawa K."/>
            <person name="Zhong H."/>
            <person name="Yano M."/>
            <person name="Yuan Q."/>
            <person name="Ouyang S."/>
            <person name="Liu J."/>
            <person name="Jones K.M."/>
            <person name="Gansberger K."/>
            <person name="Moffat K."/>
            <person name="Hill J."/>
            <person name="Bera J."/>
            <person name="Fadrosh D."/>
            <person name="Jin S."/>
            <person name="Johri S."/>
            <person name="Kim M."/>
            <person name="Overton L."/>
            <person name="Reardon M."/>
            <person name="Tsitrin T."/>
            <person name="Vuong H."/>
            <person name="Weaver B."/>
            <person name="Ciecko A."/>
            <person name="Tallon L."/>
            <person name="Jackson J."/>
            <person name="Pai G."/>
            <person name="Aken S.V."/>
            <person name="Utterback T."/>
            <person name="Reidmuller S."/>
            <person name="Feldblyum T."/>
            <person name="Hsiao J."/>
            <person name="Zismann V."/>
            <person name="Iobst S."/>
            <person name="de Vazeille A.R."/>
            <person name="Buell C.R."/>
            <person name="Ying K."/>
            <person name="Li Y."/>
            <person name="Lu T."/>
            <person name="Huang Y."/>
            <person name="Zhao Q."/>
            <person name="Feng Q."/>
            <person name="Zhang L."/>
            <person name="Zhu J."/>
            <person name="Weng Q."/>
            <person name="Mu J."/>
            <person name="Lu Y."/>
            <person name="Fan D."/>
            <person name="Liu Y."/>
            <person name="Guan J."/>
            <person name="Zhang Y."/>
            <person name="Yu S."/>
            <person name="Liu X."/>
            <person name="Zhang Y."/>
            <person name="Hong G."/>
            <person name="Han B."/>
            <person name="Choisne N."/>
            <person name="Demange N."/>
            <person name="Orjeda G."/>
            <person name="Samain S."/>
            <person name="Cattolico L."/>
            <person name="Pelletier E."/>
            <person name="Couloux A."/>
            <person name="Segurens B."/>
            <person name="Wincker P."/>
            <person name="D'Hont A."/>
            <person name="Scarpelli C."/>
            <person name="Weissenbach J."/>
            <person name="Salanoubat M."/>
            <person name="Quetier F."/>
            <person name="Yu Y."/>
            <person name="Kim H.R."/>
            <person name="Rambo T."/>
            <person name="Currie J."/>
            <person name="Collura K."/>
            <person name="Luo M."/>
            <person name="Yang T."/>
            <person name="Ammiraju J.S.S."/>
            <person name="Engler F."/>
            <person name="Soderlund C."/>
            <person name="Wing R.A."/>
            <person name="Palmer L.E."/>
            <person name="de la Bastide M."/>
            <person name="Spiegel L."/>
            <person name="Nascimento L."/>
            <person name="Zutavern T."/>
            <person name="O'Shaughnessy A."/>
            <person name="Dike S."/>
            <person name="Dedhia N."/>
            <person name="Preston R."/>
            <person name="Balija V."/>
            <person name="McCombie W.R."/>
            <person name="Chow T."/>
            <person name="Chen H."/>
            <person name="Chung M."/>
            <person name="Chen C."/>
            <person name="Shaw J."/>
            <person name="Wu H."/>
            <person name="Hsiao K."/>
            <person name="Chao Y."/>
            <person name="Chu M."/>
            <person name="Cheng C."/>
            <person name="Hour A."/>
            <person name="Lee P."/>
            <person name="Lin S."/>
            <person name="Lin Y."/>
            <person name="Liou J."/>
            <person name="Liu S."/>
            <person name="Hsing Y."/>
            <person name="Raghuvanshi S."/>
            <person name="Mohanty A."/>
            <person name="Bharti A.K."/>
            <person name="Gaur A."/>
            <person name="Gupta V."/>
            <person name="Kumar D."/>
            <person name="Ravi V."/>
            <person name="Vij S."/>
            <person name="Kapur A."/>
            <person name="Khurana P."/>
            <person name="Khurana P."/>
            <person name="Khurana J.P."/>
            <person name="Tyagi A.K."/>
            <person name="Gaikwad K."/>
            <person name="Singh A."/>
            <person name="Dalal V."/>
            <person name="Srivastava S."/>
            <person name="Dixit A."/>
            <person name="Pal A.K."/>
            <person name="Ghazi I.A."/>
            <person name="Yadav M."/>
            <person name="Pandit A."/>
            <person name="Bhargava A."/>
            <person name="Sureshbabu K."/>
            <person name="Batra K."/>
            <person name="Sharma T.R."/>
            <person name="Mohapatra T."/>
            <person name="Singh N.K."/>
            <person name="Messing J."/>
            <person name="Nelson A.B."/>
            <person name="Fuks G."/>
            <person name="Kavchok S."/>
            <person name="Keizer G."/>
            <person name="Linton E."/>
            <person name="Llaca V."/>
            <person name="Song R."/>
            <person name="Tanyolac B."/>
            <person name="Young S."/>
            <person name="Ho-Il K."/>
            <person name="Hahn J.H."/>
            <person name="Sangsakoo G."/>
            <person name="Vanavichit A."/>
            <person name="de Mattos Luiz.A.T."/>
            <person name="Zimmer P.D."/>
            <person name="Malone G."/>
            <person name="Dellagostin O."/>
            <person name="de Oliveira A.C."/>
            <person name="Bevan M."/>
            <person name="Bancroft I."/>
            <person name="Minx P."/>
            <person name="Cordum H."/>
            <person name="Wilson R."/>
            <person name="Cheng Z."/>
            <person name="Jin W."/>
            <person name="Jiang J."/>
            <person name="Leong S.A."/>
            <person name="Iwama H."/>
            <person name="Gojobori T."/>
            <person name="Itoh T."/>
            <person name="Niimura Y."/>
            <person name="Fujii Y."/>
            <person name="Habara T."/>
            <person name="Sakai H."/>
            <person name="Sato Y."/>
            <person name="Wilson G."/>
            <person name="Kumar K."/>
            <person name="McCouch S."/>
            <person name="Juretic N."/>
            <person name="Hoen D."/>
            <person name="Wright S."/>
            <person name="Bruskiewich R."/>
            <person name="Bureau T."/>
            <person name="Miyao A."/>
            <person name="Hirochika H."/>
            <person name="Nishikawa T."/>
            <person name="Kadowaki K."/>
            <person name="Sugiura M."/>
            <person name="Burr B."/>
            <person name="Sasaki T."/>
        </authorList>
    </citation>
    <scope>NUCLEOTIDE SEQUENCE [LARGE SCALE GENOMIC DNA]</scope>
    <source>
        <strain evidence="3">cv. Nipponbare</strain>
    </source>
</reference>
<organism evidence="2 3">
    <name type="scientific">Oryza sativa subsp. japonica</name>
    <name type="common">Rice</name>
    <dbReference type="NCBI Taxonomy" id="39947"/>
    <lineage>
        <taxon>Eukaryota</taxon>
        <taxon>Viridiplantae</taxon>
        <taxon>Streptophyta</taxon>
        <taxon>Embryophyta</taxon>
        <taxon>Tracheophyta</taxon>
        <taxon>Spermatophyta</taxon>
        <taxon>Magnoliopsida</taxon>
        <taxon>Liliopsida</taxon>
        <taxon>Poales</taxon>
        <taxon>Poaceae</taxon>
        <taxon>BOP clade</taxon>
        <taxon>Oryzoideae</taxon>
        <taxon>Oryzeae</taxon>
        <taxon>Oryzinae</taxon>
        <taxon>Oryza</taxon>
        <taxon>Oryza sativa</taxon>
    </lineage>
</organism>
<dbReference type="EMBL" id="AP005187">
    <property type="protein sequence ID" value="BAC10395.1"/>
    <property type="molecule type" value="Genomic_DNA"/>
</dbReference>